<dbReference type="STRING" id="1449350.OCH239_16985"/>
<dbReference type="Pfam" id="PF20597">
    <property type="entry name" value="pAdhesive_15"/>
    <property type="match status" value="1"/>
</dbReference>
<dbReference type="Proteomes" id="UP000022447">
    <property type="component" value="Unassembled WGS sequence"/>
</dbReference>
<dbReference type="InterPro" id="IPR013424">
    <property type="entry name" value="Ice-binding_C"/>
</dbReference>
<keyword evidence="1" id="KW-0812">Transmembrane</keyword>
<feature type="domain" description="Choice-of-anchor A" evidence="3">
    <location>
        <begin position="2"/>
        <end position="254"/>
    </location>
</feature>
<dbReference type="Pfam" id="PF07589">
    <property type="entry name" value="PEP-CTERM"/>
    <property type="match status" value="1"/>
</dbReference>
<protein>
    <submittedName>
        <fullName evidence="4">Uncharacterized protein</fullName>
    </submittedName>
</protein>
<feature type="domain" description="Ice-binding protein C-terminal" evidence="2">
    <location>
        <begin position="267"/>
        <end position="290"/>
    </location>
</feature>
<evidence type="ECO:0000256" key="1">
    <source>
        <dbReference type="SAM" id="Phobius"/>
    </source>
</evidence>
<dbReference type="PATRIC" id="fig|1449350.3.peg.4002"/>
<evidence type="ECO:0000313" key="5">
    <source>
        <dbReference type="Proteomes" id="UP000022447"/>
    </source>
</evidence>
<evidence type="ECO:0000259" key="2">
    <source>
        <dbReference type="Pfam" id="PF07589"/>
    </source>
</evidence>
<feature type="transmembrane region" description="Helical" evidence="1">
    <location>
        <begin position="268"/>
        <end position="287"/>
    </location>
</feature>
<evidence type="ECO:0000313" key="4">
    <source>
        <dbReference type="EMBL" id="ETX12827.1"/>
    </source>
</evidence>
<dbReference type="InterPro" id="IPR022472">
    <property type="entry name" value="VPLPA-CTERM"/>
</dbReference>
<evidence type="ECO:0000259" key="3">
    <source>
        <dbReference type="Pfam" id="PF20597"/>
    </source>
</evidence>
<dbReference type="NCBIfam" id="TIGR04215">
    <property type="entry name" value="choice_anch_A"/>
    <property type="match status" value="1"/>
</dbReference>
<keyword evidence="1" id="KW-1133">Transmembrane helix</keyword>
<reference evidence="4 5" key="1">
    <citation type="submission" date="2014-01" db="EMBL/GenBank/DDBJ databases">
        <title>Roseivivax halodurans JCM 10272 Genome Sequencing.</title>
        <authorList>
            <person name="Lai Q."/>
            <person name="Li G."/>
            <person name="Shao Z."/>
        </authorList>
    </citation>
    <scope>NUCLEOTIDE SEQUENCE [LARGE SCALE GENOMIC DNA]</scope>
    <source>
        <strain evidence="4 5">JCM 10272</strain>
    </source>
</reference>
<dbReference type="NCBIfam" id="TIGR03370">
    <property type="entry name" value="VPLPA-CTERM"/>
    <property type="match status" value="1"/>
</dbReference>
<organism evidence="4 5">
    <name type="scientific">Roseivivax halodurans JCM 10272</name>
    <dbReference type="NCBI Taxonomy" id="1449350"/>
    <lineage>
        <taxon>Bacteria</taxon>
        <taxon>Pseudomonadati</taxon>
        <taxon>Pseudomonadota</taxon>
        <taxon>Alphaproteobacteria</taxon>
        <taxon>Rhodobacterales</taxon>
        <taxon>Roseobacteraceae</taxon>
        <taxon>Roseivivax</taxon>
    </lineage>
</organism>
<dbReference type="AlphaFoldDB" id="X7EA60"/>
<name>X7EA60_9RHOB</name>
<keyword evidence="5" id="KW-1185">Reference proteome</keyword>
<accession>X7EA60</accession>
<dbReference type="InterPro" id="IPR026588">
    <property type="entry name" value="Choice_anch_A"/>
</dbReference>
<proteinExistence type="predicted"/>
<comment type="caution">
    <text evidence="4">The sequence shown here is derived from an EMBL/GenBank/DDBJ whole genome shotgun (WGS) entry which is preliminary data.</text>
</comment>
<sequence>MLRDFSVIALGDHSLLSDTPAPVYVGGDFPDGTVGDVSGALVVGGKIKSSRNTNVKGNVVIGDSQSVTQPNPGQRRFEVAGSTGPTTFDLQRNGTTVASGQPVPVDAVRKAFTTLSSDLAKLEDTGTTFGGDMNNRVLKASAGSDGIAVAKLDSGAFNTFFTGGGSRMFDLGGASTLIINADLGGIADFTFEALNINDFNAANNVILNLSGVDRFTIRSTFGISLLAPTVDVFANAGGTNAFMVADDLEQRYEIRKPFTGDLPDPSPVPLPASLWLLGMGVAGLGVLRRRRA</sequence>
<dbReference type="EMBL" id="JALZ01000050">
    <property type="protein sequence ID" value="ETX12827.1"/>
    <property type="molecule type" value="Genomic_DNA"/>
</dbReference>
<gene>
    <name evidence="4" type="ORF">OCH239_16985</name>
</gene>
<keyword evidence="1" id="KW-0472">Membrane</keyword>